<keyword evidence="2" id="KW-0645">Protease</keyword>
<dbReference type="InterPro" id="IPR033139">
    <property type="entry name" value="Caspase_cys_AS"/>
</dbReference>
<dbReference type="GO" id="GO:0006508">
    <property type="term" value="P:proteolysis"/>
    <property type="evidence" value="ECO:0007669"/>
    <property type="project" value="UniProtKB-KW"/>
</dbReference>
<keyword evidence="6" id="KW-0788">Thiol protease</keyword>
<organism evidence="13">
    <name type="scientific">Ciona intestinalis</name>
    <name type="common">Transparent sea squirt</name>
    <name type="synonym">Ascidia intestinalis</name>
    <dbReference type="NCBI Taxonomy" id="7719"/>
    <lineage>
        <taxon>Eukaryota</taxon>
        <taxon>Metazoa</taxon>
        <taxon>Chordata</taxon>
        <taxon>Tunicata</taxon>
        <taxon>Ascidiacea</taxon>
        <taxon>Phlebobranchia</taxon>
        <taxon>Cionidae</taxon>
        <taxon>Ciona</taxon>
    </lineage>
</organism>
<evidence type="ECO:0000259" key="10">
    <source>
        <dbReference type="PROSITE" id="PS50168"/>
    </source>
</evidence>
<feature type="compositionally biased region" description="Polar residues" evidence="9">
    <location>
        <begin position="259"/>
        <end position="271"/>
    </location>
</feature>
<evidence type="ECO:0000256" key="6">
    <source>
        <dbReference type="ARBA" id="ARBA00022807"/>
    </source>
</evidence>
<dbReference type="Pfam" id="PF00656">
    <property type="entry name" value="Peptidase_C14"/>
    <property type="match status" value="1"/>
</dbReference>
<dbReference type="Gene3D" id="1.10.533.10">
    <property type="entry name" value="Death Domain, Fas"/>
    <property type="match status" value="2"/>
</dbReference>
<evidence type="ECO:0000259" key="11">
    <source>
        <dbReference type="PROSITE" id="PS50207"/>
    </source>
</evidence>
<name>I6TTL3_CIOIN</name>
<evidence type="ECO:0000256" key="7">
    <source>
        <dbReference type="ARBA" id="ARBA00023145"/>
    </source>
</evidence>
<feature type="domain" description="Caspase family p20" evidence="12">
    <location>
        <begin position="429"/>
        <end position="575"/>
    </location>
</feature>
<dbReference type="EMBL" id="JQ920434">
    <property type="protein sequence ID" value="AFN02464.1"/>
    <property type="molecule type" value="mRNA"/>
</dbReference>
<feature type="compositionally biased region" description="Polar residues" evidence="9">
    <location>
        <begin position="287"/>
        <end position="301"/>
    </location>
</feature>
<reference evidence="13" key="1">
    <citation type="submission" date="2012-04" db="EMBL/GenBank/DDBJ databases">
        <title>Identification of caspase-8 in the ascidian, Ciona intestinalis.</title>
        <authorList>
            <person name="Sakamaki K."/>
            <person name="Satou Y."/>
            <person name="Nozaki M."/>
        </authorList>
    </citation>
    <scope>NUCLEOTIDE SEQUENCE</scope>
    <source>
        <tissue evidence="13">Neural complex</tissue>
    </source>
</reference>
<dbReference type="PANTHER" id="PTHR48169">
    <property type="entry name" value="DED DOMAIN-CONTAINING PROTEIN"/>
    <property type="match status" value="1"/>
</dbReference>
<dbReference type="InterPro" id="IPR011600">
    <property type="entry name" value="Pept_C14_caspase"/>
</dbReference>
<dbReference type="PROSITE" id="PS01121">
    <property type="entry name" value="CASPASE_HIS"/>
    <property type="match status" value="1"/>
</dbReference>
<dbReference type="SMART" id="SM00031">
    <property type="entry name" value="DED"/>
    <property type="match status" value="2"/>
</dbReference>
<dbReference type="SUPFAM" id="SSF52129">
    <property type="entry name" value="Caspase-like"/>
    <property type="match status" value="1"/>
</dbReference>
<dbReference type="GO" id="GO:0004197">
    <property type="term" value="F:cysteine-type endopeptidase activity"/>
    <property type="evidence" value="ECO:0007669"/>
    <property type="project" value="InterPro"/>
</dbReference>
<dbReference type="AlphaFoldDB" id="I6TTL3"/>
<dbReference type="PROSITE" id="PS01122">
    <property type="entry name" value="CASPASE_CYS"/>
    <property type="match status" value="1"/>
</dbReference>
<dbReference type="InterPro" id="IPR001875">
    <property type="entry name" value="DED_dom"/>
</dbReference>
<dbReference type="InterPro" id="IPR016129">
    <property type="entry name" value="Caspase_his_AS"/>
</dbReference>
<dbReference type="GO" id="GO:0051604">
    <property type="term" value="P:protein maturation"/>
    <property type="evidence" value="ECO:0007669"/>
    <property type="project" value="UniProtKB-ARBA"/>
</dbReference>
<evidence type="ECO:0000313" key="13">
    <source>
        <dbReference type="EMBL" id="AFN02464.1"/>
    </source>
</evidence>
<dbReference type="PROSITE" id="PS50208">
    <property type="entry name" value="CASPASE_P20"/>
    <property type="match status" value="1"/>
</dbReference>
<dbReference type="SMART" id="SM00115">
    <property type="entry name" value="CASc"/>
    <property type="match status" value="1"/>
</dbReference>
<dbReference type="GO" id="GO:0042981">
    <property type="term" value="P:regulation of apoptotic process"/>
    <property type="evidence" value="ECO:0007669"/>
    <property type="project" value="InterPro"/>
</dbReference>
<feature type="compositionally biased region" description="Low complexity" evidence="9">
    <location>
        <begin position="242"/>
        <end position="258"/>
    </location>
</feature>
<evidence type="ECO:0000256" key="9">
    <source>
        <dbReference type="SAM" id="MobiDB-lite"/>
    </source>
</evidence>
<evidence type="ECO:0000256" key="8">
    <source>
        <dbReference type="RuleBase" id="RU003971"/>
    </source>
</evidence>
<dbReference type="PROSITE" id="PS50168">
    <property type="entry name" value="DED"/>
    <property type="match status" value="2"/>
</dbReference>
<accession>I6TTL3</accession>
<keyword evidence="4" id="KW-0677">Repeat</keyword>
<dbReference type="GO" id="GO:0005737">
    <property type="term" value="C:cytoplasm"/>
    <property type="evidence" value="ECO:0007669"/>
    <property type="project" value="UniProtKB-ARBA"/>
</dbReference>
<sequence>MDSEGEFRLLLHQICEGLTGENVSMIKFLCKDAIPRSRELETALDFMEYFEAKGWIQEGDLGFLAEVLYRINRHDLLKLLPGVKNRRDYEENFQAQQNNFTTYRVVCFMLADELTEGDLKILKRLCAGKMSKANVRRSVDVLSWLTCMEEEDLLSEGDLDFIMSILQHLDNQKPYKLFQRVRMNDNTVTLPKNQQKSNAFQPNSHLPVASGFNSLSKQEYNHTSKLEPQYVSMENHRAFNGGYNQYNNYQSGQYENSSHTTTPKQSLNFHNNNREKTFQNVDESDTAWKQNRTSGSSTAPYSYSYPHRQNEPMTENPSFYYTGNNSTTMPSVPIQNAGSSETLELNRQQDYSSDQSNQFPNPTQYSGVSSNGNPIVGTTNNVGCDGTPMVRDYPNGFETPPPRAQPKAPVSEIKDTSTMGILDKYPMERRGYCLIINNENFERQVNEDEIQRRLQMTERDFPVPNVGLKDRTGSGNDTERLENLFKDFGFILDVRKDLDQREMEKVIQEYTKKDHSDKDCFVCVVMSHGLSGCVYGVDGLSLSTSKISKSFRPGMCSSLTGKPKIFFFQACQGDRTMDGHSAPVDDVESDGAASHGRQVLPSESDFLIGHSTVPGYLSYRSRTDGSWFISTLVDSLEKYHEKEDLLSIMINVNQEMASKPYKQMPMPIATLRKKVFFSKQNSNSSSNQNCNTPEGCL</sequence>
<evidence type="ECO:0000256" key="3">
    <source>
        <dbReference type="ARBA" id="ARBA00022703"/>
    </source>
</evidence>
<dbReference type="InterPro" id="IPR002138">
    <property type="entry name" value="Pept_C14_p10"/>
</dbReference>
<dbReference type="InterPro" id="IPR029030">
    <property type="entry name" value="Caspase-like_dom_sf"/>
</dbReference>
<feature type="domain" description="Caspase family p10" evidence="11">
    <location>
        <begin position="596"/>
        <end position="679"/>
    </location>
</feature>
<evidence type="ECO:0000259" key="12">
    <source>
        <dbReference type="PROSITE" id="PS50208"/>
    </source>
</evidence>
<dbReference type="InterPro" id="IPR015917">
    <property type="entry name" value="Pept_C14A"/>
</dbReference>
<dbReference type="Pfam" id="PF01335">
    <property type="entry name" value="DED"/>
    <property type="match status" value="2"/>
</dbReference>
<evidence type="ECO:0000256" key="1">
    <source>
        <dbReference type="ARBA" id="ARBA00010134"/>
    </source>
</evidence>
<feature type="domain" description="DED" evidence="10">
    <location>
        <begin position="102"/>
        <end position="183"/>
    </location>
</feature>
<dbReference type="InterPro" id="IPR011029">
    <property type="entry name" value="DEATH-like_dom_sf"/>
</dbReference>
<dbReference type="CDD" id="cd00032">
    <property type="entry name" value="CASc"/>
    <property type="match status" value="1"/>
</dbReference>
<dbReference type="PROSITE" id="PS50207">
    <property type="entry name" value="CASPASE_P10"/>
    <property type="match status" value="1"/>
</dbReference>
<keyword evidence="3" id="KW-0053">Apoptosis</keyword>
<gene>
    <name evidence="13" type="primary">casp8</name>
</gene>
<dbReference type="SUPFAM" id="SSF47986">
    <property type="entry name" value="DEATH domain"/>
    <property type="match status" value="2"/>
</dbReference>
<dbReference type="PRINTS" id="PR00376">
    <property type="entry name" value="IL1BCENZYME"/>
</dbReference>
<protein>
    <submittedName>
        <fullName evidence="13">Caspase-8</fullName>
    </submittedName>
</protein>
<keyword evidence="5" id="KW-0378">Hydrolase</keyword>
<evidence type="ECO:0000256" key="4">
    <source>
        <dbReference type="ARBA" id="ARBA00022737"/>
    </source>
</evidence>
<keyword evidence="7" id="KW-0865">Zymogen</keyword>
<dbReference type="PANTHER" id="PTHR48169:SF7">
    <property type="entry name" value="CASPASE 10"/>
    <property type="match status" value="1"/>
</dbReference>
<feature type="compositionally biased region" description="Polar residues" evidence="9">
    <location>
        <begin position="311"/>
        <end position="372"/>
    </location>
</feature>
<feature type="domain" description="DED" evidence="10">
    <location>
        <begin position="6"/>
        <end position="82"/>
    </location>
</feature>
<dbReference type="GO" id="GO:0006915">
    <property type="term" value="P:apoptotic process"/>
    <property type="evidence" value="ECO:0007669"/>
    <property type="project" value="UniProtKB-KW"/>
</dbReference>
<evidence type="ECO:0000256" key="2">
    <source>
        <dbReference type="ARBA" id="ARBA00022670"/>
    </source>
</evidence>
<proteinExistence type="evidence at transcript level"/>
<comment type="similarity">
    <text evidence="1 8">Belongs to the peptidase C14A family.</text>
</comment>
<dbReference type="CDD" id="cd00045">
    <property type="entry name" value="DED"/>
    <property type="match status" value="1"/>
</dbReference>
<dbReference type="Gene3D" id="3.40.50.1460">
    <property type="match status" value="1"/>
</dbReference>
<dbReference type="InterPro" id="IPR001309">
    <property type="entry name" value="Pept_C14_p20"/>
</dbReference>
<evidence type="ECO:0000256" key="5">
    <source>
        <dbReference type="ARBA" id="ARBA00022801"/>
    </source>
</evidence>
<feature type="region of interest" description="Disordered" evidence="9">
    <location>
        <begin position="242"/>
        <end position="372"/>
    </location>
</feature>